<dbReference type="InterPro" id="IPR004210">
    <property type="entry name" value="BESS_motif"/>
</dbReference>
<proteinExistence type="predicted"/>
<feature type="domain" description="BESS" evidence="4">
    <location>
        <begin position="217"/>
        <end position="256"/>
    </location>
</feature>
<evidence type="ECO:0000259" key="3">
    <source>
        <dbReference type="PROSITE" id="PS51029"/>
    </source>
</evidence>
<evidence type="ECO:0000313" key="6">
    <source>
        <dbReference type="Proteomes" id="UP000291343"/>
    </source>
</evidence>
<dbReference type="AlphaFoldDB" id="A0A482XMG0"/>
<name>A0A482XMG0_LAOST</name>
<dbReference type="Pfam" id="PF10545">
    <property type="entry name" value="MADF_DNA_bdg"/>
    <property type="match status" value="1"/>
</dbReference>
<sequence length="290" mass="33388">MEPLIELVSAFPVLYDPKHTDYLRMSLKERIWEHISRKLDLPSGEVAKAHWRKLRDSHRVALRRQMKKKSDHRDARIRPWLYQKNMEFLLPYMPNYRSSSMADYDSQTEDNAFETVNVSHTFDDYASIENELNSHVPKKTGKHSDDDDFDYAGFEDELKGHSPKKQSSKASSKTVRVVEDESIIMKTLKNLEERAVARDSLRRTIESMSTAHKHSENDPLYSFFISMYNTTKNLPVRQQLEVRREVFNLITKIEESVLEGGGGSSSSSGQQTVGAEYASNSMVSSLTTML</sequence>
<evidence type="ECO:0008006" key="7">
    <source>
        <dbReference type="Google" id="ProtNLM"/>
    </source>
</evidence>
<keyword evidence="1" id="KW-0539">Nucleus</keyword>
<evidence type="ECO:0000313" key="5">
    <source>
        <dbReference type="EMBL" id="RZF46508.1"/>
    </source>
</evidence>
<accession>A0A482XMG0</accession>
<evidence type="ECO:0000259" key="4">
    <source>
        <dbReference type="PROSITE" id="PS51031"/>
    </source>
</evidence>
<dbReference type="OrthoDB" id="6629411at2759"/>
<dbReference type="PROSITE" id="PS51031">
    <property type="entry name" value="BESS"/>
    <property type="match status" value="1"/>
</dbReference>
<dbReference type="InParanoid" id="A0A482XMG0"/>
<reference evidence="5 6" key="1">
    <citation type="journal article" date="2017" name="Gigascience">
        <title>Genome sequence of the small brown planthopper, Laodelphax striatellus.</title>
        <authorList>
            <person name="Zhu J."/>
            <person name="Jiang F."/>
            <person name="Wang X."/>
            <person name="Yang P."/>
            <person name="Bao Y."/>
            <person name="Zhao W."/>
            <person name="Wang W."/>
            <person name="Lu H."/>
            <person name="Wang Q."/>
            <person name="Cui N."/>
            <person name="Li J."/>
            <person name="Chen X."/>
            <person name="Luo L."/>
            <person name="Yu J."/>
            <person name="Kang L."/>
            <person name="Cui F."/>
        </authorList>
    </citation>
    <scope>NUCLEOTIDE SEQUENCE [LARGE SCALE GENOMIC DNA]</scope>
    <source>
        <strain evidence="5">Lst14</strain>
    </source>
</reference>
<comment type="caution">
    <text evidence="5">The sequence shown here is derived from an EMBL/GenBank/DDBJ whole genome shotgun (WGS) entry which is preliminary data.</text>
</comment>
<dbReference type="SMART" id="SM00595">
    <property type="entry name" value="MADF"/>
    <property type="match status" value="1"/>
</dbReference>
<dbReference type="EMBL" id="QKKF02006119">
    <property type="protein sequence ID" value="RZF46508.1"/>
    <property type="molecule type" value="Genomic_DNA"/>
</dbReference>
<dbReference type="GO" id="GO:0006357">
    <property type="term" value="P:regulation of transcription by RNA polymerase II"/>
    <property type="evidence" value="ECO:0007669"/>
    <property type="project" value="TreeGrafter"/>
</dbReference>
<dbReference type="GO" id="GO:0003677">
    <property type="term" value="F:DNA binding"/>
    <property type="evidence" value="ECO:0007669"/>
    <property type="project" value="InterPro"/>
</dbReference>
<dbReference type="GO" id="GO:0005667">
    <property type="term" value="C:transcription regulator complex"/>
    <property type="evidence" value="ECO:0007669"/>
    <property type="project" value="TreeGrafter"/>
</dbReference>
<dbReference type="PANTHER" id="PTHR12243">
    <property type="entry name" value="MADF DOMAIN TRANSCRIPTION FACTOR"/>
    <property type="match status" value="1"/>
</dbReference>
<dbReference type="Proteomes" id="UP000291343">
    <property type="component" value="Unassembled WGS sequence"/>
</dbReference>
<feature type="domain" description="MADF" evidence="3">
    <location>
        <begin position="3"/>
        <end position="94"/>
    </location>
</feature>
<dbReference type="PANTHER" id="PTHR12243:SF67">
    <property type="entry name" value="COREPRESSOR OF PANGOLIN, ISOFORM A-RELATED"/>
    <property type="match status" value="1"/>
</dbReference>
<dbReference type="PROSITE" id="PS51029">
    <property type="entry name" value="MADF"/>
    <property type="match status" value="1"/>
</dbReference>
<dbReference type="GO" id="GO:0005634">
    <property type="term" value="C:nucleus"/>
    <property type="evidence" value="ECO:0007669"/>
    <property type="project" value="UniProtKB-SubCell"/>
</dbReference>
<keyword evidence="6" id="KW-1185">Reference proteome</keyword>
<comment type="subcellular location">
    <subcellularLocation>
        <location evidence="1">Nucleus</location>
    </subcellularLocation>
</comment>
<organism evidence="5 6">
    <name type="scientific">Laodelphax striatellus</name>
    <name type="common">Small brown planthopper</name>
    <name type="synonym">Delphax striatella</name>
    <dbReference type="NCBI Taxonomy" id="195883"/>
    <lineage>
        <taxon>Eukaryota</taxon>
        <taxon>Metazoa</taxon>
        <taxon>Ecdysozoa</taxon>
        <taxon>Arthropoda</taxon>
        <taxon>Hexapoda</taxon>
        <taxon>Insecta</taxon>
        <taxon>Pterygota</taxon>
        <taxon>Neoptera</taxon>
        <taxon>Paraneoptera</taxon>
        <taxon>Hemiptera</taxon>
        <taxon>Auchenorrhyncha</taxon>
        <taxon>Fulgoroidea</taxon>
        <taxon>Delphacidae</taxon>
        <taxon>Criomorphinae</taxon>
        <taxon>Laodelphax</taxon>
    </lineage>
</organism>
<evidence type="ECO:0000256" key="2">
    <source>
        <dbReference type="SAM" id="MobiDB-lite"/>
    </source>
</evidence>
<dbReference type="InterPro" id="IPR039353">
    <property type="entry name" value="TF_Adf1"/>
</dbReference>
<evidence type="ECO:0000256" key="1">
    <source>
        <dbReference type="PROSITE-ProRule" id="PRU00371"/>
    </source>
</evidence>
<dbReference type="InterPro" id="IPR006578">
    <property type="entry name" value="MADF-dom"/>
</dbReference>
<dbReference type="Pfam" id="PF02944">
    <property type="entry name" value="BESS"/>
    <property type="match status" value="1"/>
</dbReference>
<feature type="region of interest" description="Disordered" evidence="2">
    <location>
        <begin position="152"/>
        <end position="173"/>
    </location>
</feature>
<gene>
    <name evidence="5" type="ORF">LSTR_LSTR009290</name>
</gene>
<dbReference type="FunCoup" id="A0A482XMG0">
    <property type="interactions" value="40"/>
</dbReference>
<protein>
    <recommendedName>
        <fullName evidence="7">MADF domain-containing protein</fullName>
    </recommendedName>
</protein>